<dbReference type="EMBL" id="JAKNSF020000071">
    <property type="protein sequence ID" value="KAK7721485.1"/>
    <property type="molecule type" value="Genomic_DNA"/>
</dbReference>
<comment type="caution">
    <text evidence="2">The sequence shown here is derived from an EMBL/GenBank/DDBJ whole genome shotgun (WGS) entry which is preliminary data.</text>
</comment>
<keyword evidence="1" id="KW-0732">Signal</keyword>
<keyword evidence="3" id="KW-1185">Reference proteome</keyword>
<name>A0ABR1NZE5_DIAER</name>
<evidence type="ECO:0000256" key="1">
    <source>
        <dbReference type="SAM" id="SignalP"/>
    </source>
</evidence>
<evidence type="ECO:0000313" key="2">
    <source>
        <dbReference type="EMBL" id="KAK7721485.1"/>
    </source>
</evidence>
<evidence type="ECO:0000313" key="3">
    <source>
        <dbReference type="Proteomes" id="UP001430848"/>
    </source>
</evidence>
<accession>A0ABR1NZE5</accession>
<dbReference type="Proteomes" id="UP001430848">
    <property type="component" value="Unassembled WGS sequence"/>
</dbReference>
<gene>
    <name evidence="2" type="ORF">SLS63_009599</name>
</gene>
<reference evidence="2 3" key="1">
    <citation type="submission" date="2024-02" db="EMBL/GenBank/DDBJ databases">
        <title>De novo assembly and annotation of 12 fungi associated with fruit tree decline syndrome in Ontario, Canada.</title>
        <authorList>
            <person name="Sulman M."/>
            <person name="Ellouze W."/>
            <person name="Ilyukhin E."/>
        </authorList>
    </citation>
    <scope>NUCLEOTIDE SEQUENCE [LARGE SCALE GENOMIC DNA]</scope>
    <source>
        <strain evidence="2 3">M169</strain>
    </source>
</reference>
<feature type="signal peptide" evidence="1">
    <location>
        <begin position="1"/>
        <end position="21"/>
    </location>
</feature>
<organism evidence="2 3">
    <name type="scientific">Diaporthe eres</name>
    <name type="common">Phomopsis oblonga</name>
    <dbReference type="NCBI Taxonomy" id="83184"/>
    <lineage>
        <taxon>Eukaryota</taxon>
        <taxon>Fungi</taxon>
        <taxon>Dikarya</taxon>
        <taxon>Ascomycota</taxon>
        <taxon>Pezizomycotina</taxon>
        <taxon>Sordariomycetes</taxon>
        <taxon>Sordariomycetidae</taxon>
        <taxon>Diaporthales</taxon>
        <taxon>Diaporthaceae</taxon>
        <taxon>Diaporthe</taxon>
        <taxon>Diaporthe eres species complex</taxon>
    </lineage>
</organism>
<feature type="chain" id="PRO_5046341576" evidence="1">
    <location>
        <begin position="22"/>
        <end position="121"/>
    </location>
</feature>
<protein>
    <submittedName>
        <fullName evidence="2">Uncharacterized protein</fullName>
    </submittedName>
</protein>
<sequence>MRVRNSHVLASVILNVVIVTSSRRSLPAAGATRASTRVQVQGQLDARYAIQQHAPQLSTVSWLATCSSGAELAARAIWGEELVNEVDMLERAGDDELWQVWASVVLDDKGDGRIVEQAARH</sequence>
<proteinExistence type="predicted"/>